<evidence type="ECO:0000256" key="1">
    <source>
        <dbReference type="SAM" id="MobiDB-lite"/>
    </source>
</evidence>
<reference evidence="2" key="2">
    <citation type="submission" date="2022-01" db="EMBL/GenBank/DDBJ databases">
        <authorList>
            <person name="Yamashiro T."/>
            <person name="Shiraishi A."/>
            <person name="Satake H."/>
            <person name="Nakayama K."/>
        </authorList>
    </citation>
    <scope>NUCLEOTIDE SEQUENCE</scope>
</reference>
<feature type="region of interest" description="Disordered" evidence="1">
    <location>
        <begin position="1"/>
        <end position="33"/>
    </location>
</feature>
<gene>
    <name evidence="2" type="ORF">Tco_1030854</name>
</gene>
<sequence>MQTNESRVVSRDYSKQPSKARKNQDVDSSQVVKDLRSENARNLDKLSMLRAVAASAKDSRQKLSKELDELHLSVKEVDCLGQRCPDLEAGRDFLLSNSTLLILRGLSWLDIFFLWPSKIFLSLNISIMLWDFKYVVDYHLEAEKIYEMAVKSFYKLEFPYISLLIKKVGQRLGKLAVVDPPITQEATSS</sequence>
<keyword evidence="3" id="KW-1185">Reference proteome</keyword>
<organism evidence="2 3">
    <name type="scientific">Tanacetum coccineum</name>
    <dbReference type="NCBI Taxonomy" id="301880"/>
    <lineage>
        <taxon>Eukaryota</taxon>
        <taxon>Viridiplantae</taxon>
        <taxon>Streptophyta</taxon>
        <taxon>Embryophyta</taxon>
        <taxon>Tracheophyta</taxon>
        <taxon>Spermatophyta</taxon>
        <taxon>Magnoliopsida</taxon>
        <taxon>eudicotyledons</taxon>
        <taxon>Gunneridae</taxon>
        <taxon>Pentapetalae</taxon>
        <taxon>asterids</taxon>
        <taxon>campanulids</taxon>
        <taxon>Asterales</taxon>
        <taxon>Asteraceae</taxon>
        <taxon>Asteroideae</taxon>
        <taxon>Anthemideae</taxon>
        <taxon>Anthemidinae</taxon>
        <taxon>Tanacetum</taxon>
    </lineage>
</organism>
<reference evidence="2" key="1">
    <citation type="journal article" date="2022" name="Int. J. Mol. Sci.">
        <title>Draft Genome of Tanacetum Coccineum: Genomic Comparison of Closely Related Tanacetum-Family Plants.</title>
        <authorList>
            <person name="Yamashiro T."/>
            <person name="Shiraishi A."/>
            <person name="Nakayama K."/>
            <person name="Satake H."/>
        </authorList>
    </citation>
    <scope>NUCLEOTIDE SEQUENCE</scope>
</reference>
<comment type="caution">
    <text evidence="2">The sequence shown here is derived from an EMBL/GenBank/DDBJ whole genome shotgun (WGS) entry which is preliminary data.</text>
</comment>
<proteinExistence type="predicted"/>
<name>A0ABQ5G8I0_9ASTR</name>
<dbReference type="EMBL" id="BQNB010018178">
    <property type="protein sequence ID" value="GJT71568.1"/>
    <property type="molecule type" value="Genomic_DNA"/>
</dbReference>
<protein>
    <submittedName>
        <fullName evidence="2">Uncharacterized protein</fullName>
    </submittedName>
</protein>
<dbReference type="Proteomes" id="UP001151760">
    <property type="component" value="Unassembled WGS sequence"/>
</dbReference>
<accession>A0ABQ5G8I0</accession>
<evidence type="ECO:0000313" key="3">
    <source>
        <dbReference type="Proteomes" id="UP001151760"/>
    </source>
</evidence>
<evidence type="ECO:0000313" key="2">
    <source>
        <dbReference type="EMBL" id="GJT71568.1"/>
    </source>
</evidence>